<dbReference type="Pfam" id="PF13860">
    <property type="entry name" value="FlgD_ig"/>
    <property type="match status" value="1"/>
</dbReference>
<dbReference type="Gene3D" id="2.60.120.200">
    <property type="match status" value="1"/>
</dbReference>
<keyword evidence="1" id="KW-0732">Signal</keyword>
<name>A0A381XFR2_9ZZZZ</name>
<feature type="domain" description="LamG-like jellyroll fold" evidence="3">
    <location>
        <begin position="69"/>
        <end position="196"/>
    </location>
</feature>
<dbReference type="SMART" id="SM00560">
    <property type="entry name" value="LamGL"/>
    <property type="match status" value="1"/>
</dbReference>
<organism evidence="4">
    <name type="scientific">marine metagenome</name>
    <dbReference type="NCBI Taxonomy" id="408172"/>
    <lineage>
        <taxon>unclassified sequences</taxon>
        <taxon>metagenomes</taxon>
        <taxon>ecological metagenomes</taxon>
    </lineage>
</organism>
<dbReference type="NCBIfam" id="TIGR04183">
    <property type="entry name" value="Por_Secre_tail"/>
    <property type="match status" value="1"/>
</dbReference>
<evidence type="ECO:0000256" key="2">
    <source>
        <dbReference type="ARBA" id="ARBA00023157"/>
    </source>
</evidence>
<dbReference type="InterPro" id="IPR006558">
    <property type="entry name" value="LamG-like"/>
</dbReference>
<dbReference type="Gene3D" id="2.60.40.4070">
    <property type="match status" value="1"/>
</dbReference>
<evidence type="ECO:0000259" key="3">
    <source>
        <dbReference type="SMART" id="SM00560"/>
    </source>
</evidence>
<dbReference type="EMBL" id="UINC01015025">
    <property type="protein sequence ID" value="SVA63604.1"/>
    <property type="molecule type" value="Genomic_DNA"/>
</dbReference>
<dbReference type="Pfam" id="PF13385">
    <property type="entry name" value="Laminin_G_3"/>
    <property type="match status" value="1"/>
</dbReference>
<dbReference type="InterPro" id="IPR026444">
    <property type="entry name" value="Secre_tail"/>
</dbReference>
<evidence type="ECO:0000313" key="4">
    <source>
        <dbReference type="EMBL" id="SVA63604.1"/>
    </source>
</evidence>
<accession>A0A381XFR2</accession>
<sequence>MKHIIAVISISLLFSQAPSSAKYVRDQGHGMDTAPGPHLSRDRNDFSLEFDGISNNVDCGSDSILGLTDQITIEGWVRPTAIDGWDAILNRGTCCPMVGYYLGINPEGNTLRWNIGVGAIDGDPMVVGAWVHVAAVFDGATMRTYQNGVETGSVGAPGTISFTSDNLKLASQDANDYTFHGRMDDFRVWGTALTQQQIQENMSTELTGSEDGLVGYWNFNEGAGDTLNDLTPNGNSGLISGAEWSADVPFQGELTTDQASALPTRYVLHQNHPNPFNPVTTLTYDLPEDASVRILIHDMMGRPVRTLVSARQGAGHRSVRWNATDDAGTPIGAGLYLYTIQADDFRETRKMLLLK</sequence>
<proteinExistence type="predicted"/>
<evidence type="ECO:0000256" key="1">
    <source>
        <dbReference type="ARBA" id="ARBA00022729"/>
    </source>
</evidence>
<dbReference type="InterPro" id="IPR013320">
    <property type="entry name" value="ConA-like_dom_sf"/>
</dbReference>
<reference evidence="4" key="1">
    <citation type="submission" date="2018-05" db="EMBL/GenBank/DDBJ databases">
        <authorList>
            <person name="Lanie J.A."/>
            <person name="Ng W.-L."/>
            <person name="Kazmierczak K.M."/>
            <person name="Andrzejewski T.M."/>
            <person name="Davidsen T.M."/>
            <person name="Wayne K.J."/>
            <person name="Tettelin H."/>
            <person name="Glass J.I."/>
            <person name="Rusch D."/>
            <person name="Podicherti R."/>
            <person name="Tsui H.-C.T."/>
            <person name="Winkler M.E."/>
        </authorList>
    </citation>
    <scope>NUCLEOTIDE SEQUENCE</scope>
</reference>
<dbReference type="SUPFAM" id="SSF49899">
    <property type="entry name" value="Concanavalin A-like lectins/glucanases"/>
    <property type="match status" value="1"/>
</dbReference>
<dbReference type="InterPro" id="IPR025965">
    <property type="entry name" value="FlgD/Vpr_Ig-like"/>
</dbReference>
<keyword evidence="2" id="KW-1015">Disulfide bond</keyword>
<dbReference type="AlphaFoldDB" id="A0A381XFR2"/>
<protein>
    <recommendedName>
        <fullName evidence="3">LamG-like jellyroll fold domain-containing protein</fullName>
    </recommendedName>
</protein>
<gene>
    <name evidence="4" type="ORF">METZ01_LOCUS116458</name>
</gene>